<sequence length="94" mass="9988">MNRSFLTRIRPRTAWLVLLGCAALWTAGAFNLLQPPAGTPPMAMLLFLYFALIAVILSFALGAGAAAILYRHYRAAPGTRNTATEDAGSRPPGG</sequence>
<dbReference type="PATRIC" id="fig|1461584.3.peg.625"/>
<gene>
    <name evidence="2" type="ORF">BN1051_00635</name>
</gene>
<keyword evidence="1" id="KW-0472">Membrane</keyword>
<keyword evidence="1" id="KW-0812">Transmembrane</keyword>
<evidence type="ECO:0000313" key="2">
    <source>
        <dbReference type="EMBL" id="CEA07323.1"/>
    </source>
</evidence>
<reference evidence="2" key="1">
    <citation type="submission" date="2014-07" db="EMBL/GenBank/DDBJ databases">
        <authorList>
            <person name="Urmite Genomes Urmite Genomes"/>
        </authorList>
    </citation>
    <scope>NUCLEOTIDE SEQUENCE</scope>
    <source>
        <strain evidence="2">11W110_air</strain>
    </source>
</reference>
<evidence type="ECO:0000256" key="1">
    <source>
        <dbReference type="SAM" id="Phobius"/>
    </source>
</evidence>
<dbReference type="AlphaFoldDB" id="A0A078MIV3"/>
<name>A0A078MIV3_9MICC</name>
<accession>A0A078MIV3</accession>
<proteinExistence type="predicted"/>
<feature type="transmembrane region" description="Helical" evidence="1">
    <location>
        <begin position="45"/>
        <end position="70"/>
    </location>
</feature>
<dbReference type="EMBL" id="LN483070">
    <property type="protein sequence ID" value="CEA07323.1"/>
    <property type="molecule type" value="Genomic_DNA"/>
</dbReference>
<organism evidence="2">
    <name type="scientific">Arthrobacter saudimassiliensis</name>
    <dbReference type="NCBI Taxonomy" id="1461584"/>
    <lineage>
        <taxon>Bacteria</taxon>
        <taxon>Bacillati</taxon>
        <taxon>Actinomycetota</taxon>
        <taxon>Actinomycetes</taxon>
        <taxon>Micrococcales</taxon>
        <taxon>Micrococcaceae</taxon>
        <taxon>Arthrobacter</taxon>
    </lineage>
</organism>
<keyword evidence="1" id="KW-1133">Transmembrane helix</keyword>
<protein>
    <submittedName>
        <fullName evidence="2">Uncharacterized protein</fullName>
    </submittedName>
</protein>